<proteinExistence type="predicted"/>
<accession>A0A5J6TJD0</accession>
<name>A0A5J6TJD0_9CAUD</name>
<dbReference type="Proteomes" id="UP000326087">
    <property type="component" value="Segment"/>
</dbReference>
<organism evidence="1 2">
    <name type="scientific">Mycobacterium phage IdentityCrisis</name>
    <dbReference type="NCBI Taxonomy" id="2599866"/>
    <lineage>
        <taxon>Viruses</taxon>
        <taxon>Duplodnaviria</taxon>
        <taxon>Heunggongvirae</taxon>
        <taxon>Uroviricota</taxon>
        <taxon>Caudoviricetes</taxon>
        <taxon>Identitycrisisvirus</taxon>
        <taxon>Identitycrisisvirus identitycrisis</taxon>
    </lineage>
</organism>
<dbReference type="EMBL" id="MN234184">
    <property type="protein sequence ID" value="QFG10067.1"/>
    <property type="molecule type" value="Genomic_DNA"/>
</dbReference>
<sequence>MTGIPLLEDCNFYTQVTDSGQFIGRVREFPKLRTRPQTNALDARTDIITLTRDKIANLAQAHALALFMRKHSKDTTNEPIPPDTCL</sequence>
<evidence type="ECO:0000313" key="2">
    <source>
        <dbReference type="Proteomes" id="UP000326087"/>
    </source>
</evidence>
<protein>
    <submittedName>
        <fullName evidence="1">Uncharacterized protein</fullName>
    </submittedName>
</protein>
<dbReference type="RefSeq" id="YP_010754776.1">
    <property type="nucleotide sequence ID" value="NC_073463.1"/>
</dbReference>
<keyword evidence="2" id="KW-1185">Reference proteome</keyword>
<dbReference type="KEGG" id="vg:80019375"/>
<evidence type="ECO:0000313" key="1">
    <source>
        <dbReference type="EMBL" id="QFG10067.1"/>
    </source>
</evidence>
<gene>
    <name evidence="1" type="primary">48</name>
    <name evidence="1" type="ORF">SEA_IDENTITYCRISIS_48</name>
</gene>
<reference evidence="1 2" key="1">
    <citation type="submission" date="2019-07" db="EMBL/GenBank/DDBJ databases">
        <authorList>
            <person name="Widmer J."/>
            <person name="Andre W."/>
            <person name="Castro A."/>
            <person name="Cintron J."/>
            <person name="Cintron J."/>
            <person name="Elliott S."/>
            <person name="Harel H."/>
            <person name="Hasan D."/>
            <person name="Page A."/>
            <person name="Santana M."/>
            <person name="Slobasky M."/>
            <person name="Stevens T."/>
            <person name="Vilcin V."/>
            <person name="Whitaker K."/>
            <person name="Yelvington M."/>
            <person name="Wiersma-Koch H."/>
            <person name="Douthitt C."/>
            <person name="D'Elia T."/>
            <person name="Garlena R.A."/>
            <person name="Russell D.A."/>
            <person name="Pope W.H."/>
            <person name="Jacobs-Sera D."/>
            <person name="Hatfull G.F."/>
        </authorList>
    </citation>
    <scope>NUCLEOTIDE SEQUENCE [LARGE SCALE GENOMIC DNA]</scope>
</reference>
<dbReference type="GeneID" id="80019375"/>